<dbReference type="EMBL" id="AMZH03015859">
    <property type="protein sequence ID" value="RRT45398.1"/>
    <property type="molecule type" value="Genomic_DNA"/>
</dbReference>
<name>A0A426Y0T7_ENSVE</name>
<accession>A0A426Y0T7</accession>
<gene>
    <name evidence="2" type="ORF">B296_00055170</name>
</gene>
<feature type="signal peptide" evidence="1">
    <location>
        <begin position="1"/>
        <end position="25"/>
    </location>
</feature>
<feature type="chain" id="PRO_5019259673" description="Leucine-rich repeat-containing N-terminal plant-type domain-containing protein" evidence="1">
    <location>
        <begin position="26"/>
        <end position="169"/>
    </location>
</feature>
<keyword evidence="1" id="KW-0732">Signal</keyword>
<sequence>MRGTATACKLWVLAFCFISPGLLLAAFGSEPPRIHPNESKQAYRLQFLYAPNFSLFLKEGFCAPSSRSFLLFFLALAESSLKQIAAKLKINWDFDVDPCSRKGNWNVQGEKGFESSVDCDCSFNNNSLCRVLNIFVYVSDDRSDPRDLSRNVLNGTVPDEWEKMRLQGL</sequence>
<proteinExistence type="predicted"/>
<organism evidence="2 3">
    <name type="scientific">Ensete ventricosum</name>
    <name type="common">Abyssinian banana</name>
    <name type="synonym">Musa ensete</name>
    <dbReference type="NCBI Taxonomy" id="4639"/>
    <lineage>
        <taxon>Eukaryota</taxon>
        <taxon>Viridiplantae</taxon>
        <taxon>Streptophyta</taxon>
        <taxon>Embryophyta</taxon>
        <taxon>Tracheophyta</taxon>
        <taxon>Spermatophyta</taxon>
        <taxon>Magnoliopsida</taxon>
        <taxon>Liliopsida</taxon>
        <taxon>Zingiberales</taxon>
        <taxon>Musaceae</taxon>
        <taxon>Ensete</taxon>
    </lineage>
</organism>
<dbReference type="Proteomes" id="UP000287651">
    <property type="component" value="Unassembled WGS sequence"/>
</dbReference>
<evidence type="ECO:0000256" key="1">
    <source>
        <dbReference type="SAM" id="SignalP"/>
    </source>
</evidence>
<evidence type="ECO:0008006" key="4">
    <source>
        <dbReference type="Google" id="ProtNLM"/>
    </source>
</evidence>
<comment type="caution">
    <text evidence="2">The sequence shown here is derived from an EMBL/GenBank/DDBJ whole genome shotgun (WGS) entry which is preliminary data.</text>
</comment>
<evidence type="ECO:0000313" key="2">
    <source>
        <dbReference type="EMBL" id="RRT45398.1"/>
    </source>
</evidence>
<evidence type="ECO:0000313" key="3">
    <source>
        <dbReference type="Proteomes" id="UP000287651"/>
    </source>
</evidence>
<protein>
    <recommendedName>
        <fullName evidence="4">Leucine-rich repeat-containing N-terminal plant-type domain-containing protein</fullName>
    </recommendedName>
</protein>
<dbReference type="AlphaFoldDB" id="A0A426Y0T7"/>
<reference evidence="2 3" key="1">
    <citation type="journal article" date="2014" name="Agronomy (Basel)">
        <title>A Draft Genome Sequence for Ensete ventricosum, the Drought-Tolerant Tree Against Hunger.</title>
        <authorList>
            <person name="Harrison J."/>
            <person name="Moore K.A."/>
            <person name="Paszkiewicz K."/>
            <person name="Jones T."/>
            <person name="Grant M."/>
            <person name="Ambacheew D."/>
            <person name="Muzemil S."/>
            <person name="Studholme D.J."/>
        </authorList>
    </citation>
    <scope>NUCLEOTIDE SEQUENCE [LARGE SCALE GENOMIC DNA]</scope>
</reference>